<dbReference type="CDD" id="cd03220">
    <property type="entry name" value="ABC_KpsT_Wzt"/>
    <property type="match status" value="1"/>
</dbReference>
<dbReference type="InterPro" id="IPR003439">
    <property type="entry name" value="ABC_transporter-like_ATP-bd"/>
</dbReference>
<dbReference type="RefSeq" id="WP_034770888.1">
    <property type="nucleotide sequence ID" value="NZ_CP118099.1"/>
</dbReference>
<evidence type="ECO:0000256" key="1">
    <source>
        <dbReference type="ARBA" id="ARBA00005417"/>
    </source>
</evidence>
<proteinExistence type="inferred from homology"/>
<dbReference type="PANTHER" id="PTHR46743">
    <property type="entry name" value="TEICHOIC ACIDS EXPORT ATP-BINDING PROTEIN TAGH"/>
    <property type="match status" value="1"/>
</dbReference>
<keyword evidence="8" id="KW-1185">Reference proteome</keyword>
<dbReference type="Pfam" id="PF00005">
    <property type="entry name" value="ABC_tran"/>
    <property type="match status" value="1"/>
</dbReference>
<dbReference type="GO" id="GO:0005524">
    <property type="term" value="F:ATP binding"/>
    <property type="evidence" value="ECO:0007669"/>
    <property type="project" value="UniProtKB-KW"/>
</dbReference>
<dbReference type="PROSITE" id="PS50893">
    <property type="entry name" value="ABC_TRANSPORTER_2"/>
    <property type="match status" value="1"/>
</dbReference>
<dbReference type="Proteomes" id="UP001213680">
    <property type="component" value="Chromosome"/>
</dbReference>
<dbReference type="InterPro" id="IPR017871">
    <property type="entry name" value="ABC_transporter-like_CS"/>
</dbReference>
<protein>
    <submittedName>
        <fullName evidence="7">Teichoic acids export ABC transporter ATP-binding subunit TagH</fullName>
    </submittedName>
</protein>
<dbReference type="Gene3D" id="3.40.50.300">
    <property type="entry name" value="P-loop containing nucleotide triphosphate hydrolases"/>
    <property type="match status" value="1"/>
</dbReference>
<comment type="similarity">
    <text evidence="1">Belongs to the ABC transporter superfamily.</text>
</comment>
<dbReference type="PANTHER" id="PTHR46743:SF2">
    <property type="entry name" value="TEICHOIC ACIDS EXPORT ATP-BINDING PROTEIN TAGH"/>
    <property type="match status" value="1"/>
</dbReference>
<keyword evidence="3" id="KW-0547">Nucleotide-binding</keyword>
<evidence type="ECO:0000259" key="6">
    <source>
        <dbReference type="PROSITE" id="PS50893"/>
    </source>
</evidence>
<name>A0ABY7WWS9_9BACL</name>
<evidence type="ECO:0000256" key="4">
    <source>
        <dbReference type="ARBA" id="ARBA00022840"/>
    </source>
</evidence>
<dbReference type="InterPro" id="IPR003593">
    <property type="entry name" value="AAA+_ATPase"/>
</dbReference>
<keyword evidence="5" id="KW-1278">Translocase</keyword>
<accession>A0ABY7WWS9</accession>
<evidence type="ECO:0000313" key="8">
    <source>
        <dbReference type="Proteomes" id="UP001213680"/>
    </source>
</evidence>
<dbReference type="InterPro" id="IPR050683">
    <property type="entry name" value="Bact_Polysacc_Export_ATP-bd"/>
</dbReference>
<dbReference type="InterPro" id="IPR015860">
    <property type="entry name" value="ABC_transpr_TagH-like"/>
</dbReference>
<keyword evidence="4 7" id="KW-0067">ATP-binding</keyword>
<gene>
    <name evidence="7" type="primary">tagH</name>
    <name evidence="7" type="ORF">PTI97_10885</name>
</gene>
<organism evidence="7 8">
    <name type="scientific">Exiguobacterium marinum</name>
    <dbReference type="NCBI Taxonomy" id="273528"/>
    <lineage>
        <taxon>Bacteria</taxon>
        <taxon>Bacillati</taxon>
        <taxon>Bacillota</taxon>
        <taxon>Bacilli</taxon>
        <taxon>Bacillales</taxon>
        <taxon>Bacillales Family XII. Incertae Sedis</taxon>
        <taxon>Exiguobacterium</taxon>
    </lineage>
</organism>
<dbReference type="NCBIfam" id="NF010066">
    <property type="entry name" value="PRK13546.1"/>
    <property type="match status" value="1"/>
</dbReference>
<dbReference type="SUPFAM" id="SSF52540">
    <property type="entry name" value="P-loop containing nucleoside triphosphate hydrolases"/>
    <property type="match status" value="1"/>
</dbReference>
<dbReference type="InterPro" id="IPR027417">
    <property type="entry name" value="P-loop_NTPase"/>
</dbReference>
<evidence type="ECO:0000256" key="5">
    <source>
        <dbReference type="ARBA" id="ARBA00022967"/>
    </source>
</evidence>
<sequence>MYQVKFENVSKRYTLYNKPSDKLKEIFFSKASGKQFYALRNVTFEVPPGEVVGIIGINGSGKSTMSNLLADVMPPTHGKIELHGKTALIAISSGLNGNLTGLENIELKGLMLGMTKQEIIDLTPAIIEFADIGDFISQPVKTYSSGMKSRLGFAISINVDPDILVIDEALSVGDQTFTDKCLAKMNEFKDQGKTIFFISHSVSQVRQFCTLGLWLEFGEVREYGPVNEVVGEYNKFLKWFRNLSKEQQDSFKADKLKRRTTVVDATELGETYILPPLTEEQLQTRHSSVAVSSEA</sequence>
<keyword evidence="2" id="KW-0813">Transport</keyword>
<dbReference type="PROSITE" id="PS00211">
    <property type="entry name" value="ABC_TRANSPORTER_1"/>
    <property type="match status" value="1"/>
</dbReference>
<reference evidence="7 8" key="1">
    <citation type="submission" date="2023-02" db="EMBL/GenBank/DDBJ databases">
        <title>A bacterium isolated from plastisphere.</title>
        <authorList>
            <person name="Sun Y."/>
        </authorList>
    </citation>
    <scope>NUCLEOTIDE SEQUENCE [LARGE SCALE GENOMIC DNA]</scope>
    <source>
        <strain evidence="8">a-1</strain>
    </source>
</reference>
<evidence type="ECO:0000313" key="7">
    <source>
        <dbReference type="EMBL" id="WDH75322.1"/>
    </source>
</evidence>
<evidence type="ECO:0000256" key="3">
    <source>
        <dbReference type="ARBA" id="ARBA00022741"/>
    </source>
</evidence>
<dbReference type="SMART" id="SM00382">
    <property type="entry name" value="AAA"/>
    <property type="match status" value="1"/>
</dbReference>
<evidence type="ECO:0000256" key="2">
    <source>
        <dbReference type="ARBA" id="ARBA00022448"/>
    </source>
</evidence>
<feature type="domain" description="ABC transporter" evidence="6">
    <location>
        <begin position="4"/>
        <end position="242"/>
    </location>
</feature>
<dbReference type="EMBL" id="CP118099">
    <property type="protein sequence ID" value="WDH75322.1"/>
    <property type="molecule type" value="Genomic_DNA"/>
</dbReference>